<feature type="transmembrane region" description="Helical" evidence="1">
    <location>
        <begin position="12"/>
        <end position="31"/>
    </location>
</feature>
<accession>A0A0E9UN49</accession>
<evidence type="ECO:0000313" key="2">
    <source>
        <dbReference type="EMBL" id="JAH66670.1"/>
    </source>
</evidence>
<keyword evidence="1" id="KW-1133">Transmembrane helix</keyword>
<feature type="transmembrane region" description="Helical" evidence="1">
    <location>
        <begin position="37"/>
        <end position="61"/>
    </location>
</feature>
<keyword evidence="1" id="KW-0812">Transmembrane</keyword>
<keyword evidence="1" id="KW-0472">Membrane</keyword>
<dbReference type="AlphaFoldDB" id="A0A0E9UN49"/>
<reference evidence="2" key="2">
    <citation type="journal article" date="2015" name="Fish Shellfish Immunol.">
        <title>Early steps in the European eel (Anguilla anguilla)-Vibrio vulnificus interaction in the gills: Role of the RtxA13 toxin.</title>
        <authorList>
            <person name="Callol A."/>
            <person name="Pajuelo D."/>
            <person name="Ebbesson L."/>
            <person name="Teles M."/>
            <person name="MacKenzie S."/>
            <person name="Amaro C."/>
        </authorList>
    </citation>
    <scope>NUCLEOTIDE SEQUENCE</scope>
</reference>
<reference evidence="2" key="1">
    <citation type="submission" date="2014-11" db="EMBL/GenBank/DDBJ databases">
        <authorList>
            <person name="Amaro Gonzalez C."/>
        </authorList>
    </citation>
    <scope>NUCLEOTIDE SEQUENCE</scope>
</reference>
<name>A0A0E9UN49_ANGAN</name>
<protein>
    <submittedName>
        <fullName evidence="2">Uncharacterized protein</fullName>
    </submittedName>
</protein>
<evidence type="ECO:0000256" key="1">
    <source>
        <dbReference type="SAM" id="Phobius"/>
    </source>
</evidence>
<proteinExistence type="predicted"/>
<dbReference type="EMBL" id="GBXM01041907">
    <property type="protein sequence ID" value="JAH66670.1"/>
    <property type="molecule type" value="Transcribed_RNA"/>
</dbReference>
<organism evidence="2">
    <name type="scientific">Anguilla anguilla</name>
    <name type="common">European freshwater eel</name>
    <name type="synonym">Muraena anguilla</name>
    <dbReference type="NCBI Taxonomy" id="7936"/>
    <lineage>
        <taxon>Eukaryota</taxon>
        <taxon>Metazoa</taxon>
        <taxon>Chordata</taxon>
        <taxon>Craniata</taxon>
        <taxon>Vertebrata</taxon>
        <taxon>Euteleostomi</taxon>
        <taxon>Actinopterygii</taxon>
        <taxon>Neopterygii</taxon>
        <taxon>Teleostei</taxon>
        <taxon>Anguilliformes</taxon>
        <taxon>Anguillidae</taxon>
        <taxon>Anguilla</taxon>
    </lineage>
</organism>
<sequence>MRYSFFTLNQHILFPYAYVFLSPCLSLFLNVTCFLSLYPICILSFRCLTIFYLLVGIDLTLTEAFTFAMH</sequence>